<dbReference type="Proteomes" id="UP000216063">
    <property type="component" value="Unassembled WGS sequence"/>
</dbReference>
<protein>
    <submittedName>
        <fullName evidence="3">Uncharacterized protein</fullName>
    </submittedName>
</protein>
<keyword evidence="4" id="KW-1185">Reference proteome</keyword>
<name>A0A255DFH0_9MYCO</name>
<reference evidence="3 4" key="1">
    <citation type="submission" date="2017-07" db="EMBL/GenBank/DDBJ databases">
        <title>The new phylogeny of genus Mycobacterium.</title>
        <authorList>
            <person name="Tortoli E."/>
            <person name="Trovato A."/>
            <person name="Cirillo D.M."/>
        </authorList>
    </citation>
    <scope>NUCLEOTIDE SEQUENCE [LARGE SCALE GENOMIC DNA]</scope>
    <source>
        <strain evidence="3 4">ATCC 33027</strain>
    </source>
</reference>
<evidence type="ECO:0000256" key="2">
    <source>
        <dbReference type="SAM" id="SignalP"/>
    </source>
</evidence>
<sequence length="530" mass="53792">MVRWLQMSAAAAGIGLALVAAPGTAIADDGTGGSASAGSAGSGRGHANAVHSLQPKQSDRAVLSPTVRALEVSKARTAAVSALSAAQSGRQLSLPVARATAATITAPATLATSPIGVGLQLFLESAANFLAGFPANPITDALQGAVWAVRRTLFPATVGVVTAPIMVPLTLVNVCFGTVTDGSCSGTTVQRLGIWATLGSGNPIPQFFEFDTGAAGFHAAYASNDPTASPWWGTSGVTTGAPISKSFDSGLNYGGVEATTTVSFYSSAASTTALLTTGRVEVGQMNSITDGKDTLWNADGPVDGTAPVDGQFYGDFGAAPSYEANGISNVLNELTFAKGLTAGYRIDVDAGGQSWLQIGLTDADTEDPAGQYFAMVPDPSAPGGATNPHSGTRYFAPQLFLAAINITVGADTLISNSEVGITPDTGADTTLHNTDRSSQSDAITYAGITDGHVLDSGLNFSLTGTTTSGSSVSFLNLTTNDDKQHASNGVVGVQNGTSDKEVYYLNSGIALFVQNNVVYNMADGTLGLIP</sequence>
<feature type="chain" id="PRO_5012310185" evidence="2">
    <location>
        <begin position="28"/>
        <end position="530"/>
    </location>
</feature>
<feature type="compositionally biased region" description="Gly residues" evidence="1">
    <location>
        <begin position="30"/>
        <end position="44"/>
    </location>
</feature>
<feature type="signal peptide" evidence="2">
    <location>
        <begin position="1"/>
        <end position="27"/>
    </location>
</feature>
<evidence type="ECO:0000313" key="3">
    <source>
        <dbReference type="EMBL" id="OYN77371.1"/>
    </source>
</evidence>
<comment type="caution">
    <text evidence="3">The sequence shown here is derived from an EMBL/GenBank/DDBJ whole genome shotgun (WGS) entry which is preliminary data.</text>
</comment>
<proteinExistence type="predicted"/>
<gene>
    <name evidence="3" type="ORF">CG716_19465</name>
</gene>
<keyword evidence="2" id="KW-0732">Signal</keyword>
<dbReference type="EMBL" id="NOZR01000017">
    <property type="protein sequence ID" value="OYN77371.1"/>
    <property type="molecule type" value="Genomic_DNA"/>
</dbReference>
<evidence type="ECO:0000313" key="4">
    <source>
        <dbReference type="Proteomes" id="UP000216063"/>
    </source>
</evidence>
<feature type="region of interest" description="Disordered" evidence="1">
    <location>
        <begin position="30"/>
        <end position="57"/>
    </location>
</feature>
<accession>A0A255DFH0</accession>
<evidence type="ECO:0000256" key="1">
    <source>
        <dbReference type="SAM" id="MobiDB-lite"/>
    </source>
</evidence>
<organism evidence="3 4">
    <name type="scientific">Mycolicibacterium sphagni</name>
    <dbReference type="NCBI Taxonomy" id="1786"/>
    <lineage>
        <taxon>Bacteria</taxon>
        <taxon>Bacillati</taxon>
        <taxon>Actinomycetota</taxon>
        <taxon>Actinomycetes</taxon>
        <taxon>Mycobacteriales</taxon>
        <taxon>Mycobacteriaceae</taxon>
        <taxon>Mycolicibacterium</taxon>
    </lineage>
</organism>
<dbReference type="AlphaFoldDB" id="A0A255DFH0"/>